<evidence type="ECO:0000313" key="4">
    <source>
        <dbReference type="EMBL" id="KAL1246043.1"/>
    </source>
</evidence>
<keyword evidence="5" id="KW-1185">Reference proteome</keyword>
<feature type="transmembrane region" description="Helical" evidence="2">
    <location>
        <begin position="73"/>
        <end position="94"/>
    </location>
</feature>
<reference evidence="4 5" key="1">
    <citation type="submission" date="2024-07" db="EMBL/GenBank/DDBJ databases">
        <title>Enhanced genomic and transcriptomic resources for Trichinella pseudospiralis and T. spiralis underpin the discovery of pronounced molecular differences between stages and species.</title>
        <authorList>
            <person name="Pasi K.K."/>
            <person name="La Rosa G."/>
            <person name="Gomez-Morales M.A."/>
            <person name="Tosini F."/>
            <person name="Sumanam S."/>
            <person name="Young N.D."/>
            <person name="Chang B.C."/>
            <person name="Robin G.B."/>
        </authorList>
    </citation>
    <scope>NUCLEOTIDE SEQUENCE [LARGE SCALE GENOMIC DNA]</scope>
    <source>
        <strain evidence="4">ISS534</strain>
    </source>
</reference>
<dbReference type="EMBL" id="JBEUSY010000041">
    <property type="protein sequence ID" value="KAL1246043.1"/>
    <property type="molecule type" value="Genomic_DNA"/>
</dbReference>
<accession>A0ABR3KZJ7</accession>
<gene>
    <name evidence="4" type="ORF">TSPI_06426</name>
</gene>
<keyword evidence="2" id="KW-0812">Transmembrane</keyword>
<feature type="coiled-coil region" evidence="1">
    <location>
        <begin position="112"/>
        <end position="139"/>
    </location>
</feature>
<comment type="caution">
    <text evidence="4">The sequence shown here is derived from an EMBL/GenBank/DDBJ whole genome shotgun (WGS) entry which is preliminary data.</text>
</comment>
<protein>
    <submittedName>
        <fullName evidence="4">F-box protein</fullName>
    </submittedName>
</protein>
<keyword evidence="3" id="KW-0732">Signal</keyword>
<name>A0ABR3KZJ7_TRISP</name>
<evidence type="ECO:0000256" key="3">
    <source>
        <dbReference type="SAM" id="SignalP"/>
    </source>
</evidence>
<evidence type="ECO:0000313" key="5">
    <source>
        <dbReference type="Proteomes" id="UP001558632"/>
    </source>
</evidence>
<organism evidence="4 5">
    <name type="scientific">Trichinella spiralis</name>
    <name type="common">Trichina worm</name>
    <dbReference type="NCBI Taxonomy" id="6334"/>
    <lineage>
        <taxon>Eukaryota</taxon>
        <taxon>Metazoa</taxon>
        <taxon>Ecdysozoa</taxon>
        <taxon>Nematoda</taxon>
        <taxon>Enoplea</taxon>
        <taxon>Dorylaimia</taxon>
        <taxon>Trichinellida</taxon>
        <taxon>Trichinellidae</taxon>
        <taxon>Trichinella</taxon>
    </lineage>
</organism>
<feature type="signal peptide" evidence="3">
    <location>
        <begin position="1"/>
        <end position="24"/>
    </location>
</feature>
<keyword evidence="2" id="KW-1133">Transmembrane helix</keyword>
<evidence type="ECO:0000256" key="2">
    <source>
        <dbReference type="SAM" id="Phobius"/>
    </source>
</evidence>
<dbReference type="Proteomes" id="UP001558632">
    <property type="component" value="Unassembled WGS sequence"/>
</dbReference>
<sequence length="144" mass="16802">MPRFNLPWVWRIVWFLLIGRNVLPKVAIKFRTGLPSVPKECNHWTQDVPLIHPDILADEVKIDNRRVSVMPRLVLMFIGTSCLLWLAYVLYLVILPPFFESSADPYYNSDVDQHLLKRLEEAIAEVNTLRQQSDSIQQAFDVLQ</sequence>
<proteinExistence type="predicted"/>
<keyword evidence="1" id="KW-0175">Coiled coil</keyword>
<keyword evidence="2" id="KW-0472">Membrane</keyword>
<evidence type="ECO:0000256" key="1">
    <source>
        <dbReference type="SAM" id="Coils"/>
    </source>
</evidence>
<feature type="chain" id="PRO_5046145533" evidence="3">
    <location>
        <begin position="25"/>
        <end position="144"/>
    </location>
</feature>